<dbReference type="EMBL" id="BPLQ01013837">
    <property type="protein sequence ID" value="GIY75254.1"/>
    <property type="molecule type" value="Genomic_DNA"/>
</dbReference>
<proteinExistence type="predicted"/>
<organism evidence="1 2">
    <name type="scientific">Caerostris darwini</name>
    <dbReference type="NCBI Taxonomy" id="1538125"/>
    <lineage>
        <taxon>Eukaryota</taxon>
        <taxon>Metazoa</taxon>
        <taxon>Ecdysozoa</taxon>
        <taxon>Arthropoda</taxon>
        <taxon>Chelicerata</taxon>
        <taxon>Arachnida</taxon>
        <taxon>Araneae</taxon>
        <taxon>Araneomorphae</taxon>
        <taxon>Entelegynae</taxon>
        <taxon>Araneoidea</taxon>
        <taxon>Araneidae</taxon>
        <taxon>Caerostris</taxon>
    </lineage>
</organism>
<accession>A0AAV4W019</accession>
<evidence type="ECO:0000313" key="1">
    <source>
        <dbReference type="EMBL" id="GIY75254.1"/>
    </source>
</evidence>
<dbReference type="Proteomes" id="UP001054837">
    <property type="component" value="Unassembled WGS sequence"/>
</dbReference>
<sequence>MHGSKLDSPCKNKYARNHLSEIKCQKPSLEIKRKKYHRRKSYRYDVDVLSPPFKQNDIFVSQNLYQRRTC</sequence>
<keyword evidence="2" id="KW-1185">Reference proteome</keyword>
<dbReference type="AlphaFoldDB" id="A0AAV4W019"/>
<comment type="caution">
    <text evidence="1">The sequence shown here is derived from an EMBL/GenBank/DDBJ whole genome shotgun (WGS) entry which is preliminary data.</text>
</comment>
<name>A0AAV4W019_9ARAC</name>
<protein>
    <submittedName>
        <fullName evidence="1">Uncharacterized protein</fullName>
    </submittedName>
</protein>
<reference evidence="1 2" key="1">
    <citation type="submission" date="2021-06" db="EMBL/GenBank/DDBJ databases">
        <title>Caerostris darwini draft genome.</title>
        <authorList>
            <person name="Kono N."/>
            <person name="Arakawa K."/>
        </authorList>
    </citation>
    <scope>NUCLEOTIDE SEQUENCE [LARGE SCALE GENOMIC DNA]</scope>
</reference>
<evidence type="ECO:0000313" key="2">
    <source>
        <dbReference type="Proteomes" id="UP001054837"/>
    </source>
</evidence>
<gene>
    <name evidence="1" type="ORF">CDAR_285891</name>
</gene>